<feature type="compositionally biased region" description="Pro residues" evidence="1">
    <location>
        <begin position="38"/>
        <end position="50"/>
    </location>
</feature>
<evidence type="ECO:0000256" key="2">
    <source>
        <dbReference type="SAM" id="Phobius"/>
    </source>
</evidence>
<keyword evidence="2" id="KW-0472">Membrane</keyword>
<evidence type="ECO:0000313" key="4">
    <source>
        <dbReference type="Proteomes" id="UP001500979"/>
    </source>
</evidence>
<reference evidence="3 4" key="1">
    <citation type="journal article" date="2019" name="Int. J. Syst. Evol. Microbiol.">
        <title>The Global Catalogue of Microorganisms (GCM) 10K type strain sequencing project: providing services to taxonomists for standard genome sequencing and annotation.</title>
        <authorList>
            <consortium name="The Broad Institute Genomics Platform"/>
            <consortium name="The Broad Institute Genome Sequencing Center for Infectious Disease"/>
            <person name="Wu L."/>
            <person name="Ma J."/>
        </authorList>
    </citation>
    <scope>NUCLEOTIDE SEQUENCE [LARGE SCALE GENOMIC DNA]</scope>
    <source>
        <strain evidence="3 4">JCM 9383</strain>
    </source>
</reference>
<organism evidence="3 4">
    <name type="scientific">Saccharopolyspora taberi</name>
    <dbReference type="NCBI Taxonomy" id="60895"/>
    <lineage>
        <taxon>Bacteria</taxon>
        <taxon>Bacillati</taxon>
        <taxon>Actinomycetota</taxon>
        <taxon>Actinomycetes</taxon>
        <taxon>Pseudonocardiales</taxon>
        <taxon>Pseudonocardiaceae</taxon>
        <taxon>Saccharopolyspora</taxon>
    </lineage>
</organism>
<proteinExistence type="predicted"/>
<keyword evidence="2" id="KW-0812">Transmembrane</keyword>
<comment type="caution">
    <text evidence="3">The sequence shown here is derived from an EMBL/GenBank/DDBJ whole genome shotgun (WGS) entry which is preliminary data.</text>
</comment>
<evidence type="ECO:0000313" key="3">
    <source>
        <dbReference type="EMBL" id="GAA2810018.1"/>
    </source>
</evidence>
<dbReference type="RefSeq" id="WP_344683942.1">
    <property type="nucleotide sequence ID" value="NZ_BAAAUX010000020.1"/>
</dbReference>
<dbReference type="EMBL" id="BAAAUX010000020">
    <property type="protein sequence ID" value="GAA2810018.1"/>
    <property type="molecule type" value="Genomic_DNA"/>
</dbReference>
<keyword evidence="2" id="KW-1133">Transmembrane helix</keyword>
<name>A0ABN3VJE1_9PSEU</name>
<dbReference type="Proteomes" id="UP001500979">
    <property type="component" value="Unassembled WGS sequence"/>
</dbReference>
<feature type="transmembrane region" description="Helical" evidence="2">
    <location>
        <begin position="6"/>
        <end position="28"/>
    </location>
</feature>
<gene>
    <name evidence="3" type="ORF">GCM10010470_51660</name>
</gene>
<evidence type="ECO:0000256" key="1">
    <source>
        <dbReference type="SAM" id="MobiDB-lite"/>
    </source>
</evidence>
<feature type="region of interest" description="Disordered" evidence="1">
    <location>
        <begin position="33"/>
        <end position="54"/>
    </location>
</feature>
<keyword evidence="4" id="KW-1185">Reference proteome</keyword>
<protein>
    <submittedName>
        <fullName evidence="3">Uncharacterized protein</fullName>
    </submittedName>
</protein>
<sequence>MDRFWVQVVIALVAGALGAAAVLTFYVLKRQARDQAPEQPPTTPAEPPSAPDRWLPQLRRCEQAVRRAALAVDSVSSAQARQALRTLVVRMDAELPNVRALVELGRSLDADEVREEAVLRRVFQQLDDAATRFGMITDHVLETVVQLVADADLSQMHEQVMVLREQFPLLRPMSAVFGPATAPPRSLISA</sequence>
<accession>A0ABN3VJE1</accession>